<dbReference type="AlphaFoldDB" id="A0A7J8X580"/>
<dbReference type="EMBL" id="JABFAA010000005">
    <property type="protein sequence ID" value="MBA0682398.1"/>
    <property type="molecule type" value="Genomic_DNA"/>
</dbReference>
<proteinExistence type="predicted"/>
<gene>
    <name evidence="1" type="ORF">Goari_024122</name>
</gene>
<name>A0A7J8X580_GOSAI</name>
<accession>A0A7J8X580</accession>
<protein>
    <submittedName>
        <fullName evidence="1">Uncharacterized protein</fullName>
    </submittedName>
</protein>
<feature type="non-terminal residue" evidence="1">
    <location>
        <position position="1"/>
    </location>
</feature>
<organism evidence="1 2">
    <name type="scientific">Gossypium aridum</name>
    <name type="common">American cotton</name>
    <name type="synonym">Erioxylum aridum</name>
    <dbReference type="NCBI Taxonomy" id="34290"/>
    <lineage>
        <taxon>Eukaryota</taxon>
        <taxon>Viridiplantae</taxon>
        <taxon>Streptophyta</taxon>
        <taxon>Embryophyta</taxon>
        <taxon>Tracheophyta</taxon>
        <taxon>Spermatophyta</taxon>
        <taxon>Magnoliopsida</taxon>
        <taxon>eudicotyledons</taxon>
        <taxon>Gunneridae</taxon>
        <taxon>Pentapetalae</taxon>
        <taxon>rosids</taxon>
        <taxon>malvids</taxon>
        <taxon>Malvales</taxon>
        <taxon>Malvaceae</taxon>
        <taxon>Malvoideae</taxon>
        <taxon>Gossypium</taxon>
    </lineage>
</organism>
<evidence type="ECO:0000313" key="2">
    <source>
        <dbReference type="Proteomes" id="UP000593577"/>
    </source>
</evidence>
<comment type="caution">
    <text evidence="1">The sequence shown here is derived from an EMBL/GenBank/DDBJ whole genome shotgun (WGS) entry which is preliminary data.</text>
</comment>
<reference evidence="1 2" key="1">
    <citation type="journal article" date="2019" name="Genome Biol. Evol.">
        <title>Insights into the evolution of the New World diploid cottons (Gossypium, subgenus Houzingenia) based on genome sequencing.</title>
        <authorList>
            <person name="Grover C.E."/>
            <person name="Arick M.A. 2nd"/>
            <person name="Thrash A."/>
            <person name="Conover J.L."/>
            <person name="Sanders W.S."/>
            <person name="Peterson D.G."/>
            <person name="Frelichowski J.E."/>
            <person name="Scheffler J.A."/>
            <person name="Scheffler B.E."/>
            <person name="Wendel J.F."/>
        </authorList>
    </citation>
    <scope>NUCLEOTIDE SEQUENCE [LARGE SCALE GENOMIC DNA]</scope>
    <source>
        <strain evidence="1">185</strain>
        <tissue evidence="1">Leaf</tissue>
    </source>
</reference>
<sequence length="106" mass="12637">SKKRQQNKGNNLSEGYVLELWDFTRVSVTHNNLQELKEIWDQWDNEINQLFYHEYVDMVPTIEEHTTLLHCPRIQVDKAYSRAANILTFLKRLMNITVMSEQWVAA</sequence>
<keyword evidence="2" id="KW-1185">Reference proteome</keyword>
<evidence type="ECO:0000313" key="1">
    <source>
        <dbReference type="EMBL" id="MBA0682398.1"/>
    </source>
</evidence>
<dbReference type="Proteomes" id="UP000593577">
    <property type="component" value="Unassembled WGS sequence"/>
</dbReference>